<dbReference type="Proteomes" id="UP001355056">
    <property type="component" value="Unassembled WGS sequence"/>
</dbReference>
<keyword evidence="9" id="KW-0564">Palmitate</keyword>
<evidence type="ECO:0000256" key="3">
    <source>
        <dbReference type="ARBA" id="ARBA00011245"/>
    </source>
</evidence>
<keyword evidence="10 13" id="KW-0143">Chaperone</keyword>
<evidence type="ECO:0000313" key="16">
    <source>
        <dbReference type="Proteomes" id="UP001355056"/>
    </source>
</evidence>
<evidence type="ECO:0000256" key="11">
    <source>
        <dbReference type="ARBA" id="ARBA00023237"/>
    </source>
</evidence>
<comment type="subcellular location">
    <subcellularLocation>
        <location evidence="1">Cell outer membrane</location>
        <topology evidence="1">Lipid-anchor</topology>
    </subcellularLocation>
</comment>
<evidence type="ECO:0000256" key="13">
    <source>
        <dbReference type="HAMAP-Rule" id="MF_00233"/>
    </source>
</evidence>
<dbReference type="InterPro" id="IPR004565">
    <property type="entry name" value="OM_lipoprot_LolB"/>
</dbReference>
<organism evidence="15 16">
    <name type="scientific">Novilysobacter erysipheiresistens</name>
    <dbReference type="NCBI Taxonomy" id="1749332"/>
    <lineage>
        <taxon>Bacteria</taxon>
        <taxon>Pseudomonadati</taxon>
        <taxon>Pseudomonadota</taxon>
        <taxon>Gammaproteobacteria</taxon>
        <taxon>Lysobacterales</taxon>
        <taxon>Lysobacteraceae</taxon>
        <taxon>Novilysobacter</taxon>
    </lineage>
</organism>
<reference evidence="15 16" key="1">
    <citation type="journal article" date="2016" name="Int. J. Syst. Evol. Microbiol.">
        <title>Lysobacter erysipheiresistens sp. nov., an antagonist of powdery mildew, isolated from tobacco-cultivated soil.</title>
        <authorList>
            <person name="Xie B."/>
            <person name="Li T."/>
            <person name="Lin X."/>
            <person name="Wang C.J."/>
            <person name="Chen Y.J."/>
            <person name="Liu W.J."/>
            <person name="Zhao Z.W."/>
        </authorList>
    </citation>
    <scope>NUCLEOTIDE SEQUENCE [LARGE SCALE GENOMIC DNA]</scope>
    <source>
        <strain evidence="15 16">RS-LYSO-3</strain>
    </source>
</reference>
<keyword evidence="16" id="KW-1185">Reference proteome</keyword>
<comment type="subunit">
    <text evidence="3 13">Monomer.</text>
</comment>
<dbReference type="InterPro" id="IPR029046">
    <property type="entry name" value="LolA/LolB/LppX"/>
</dbReference>
<keyword evidence="5 13" id="KW-0813">Transport</keyword>
<evidence type="ECO:0000313" key="15">
    <source>
        <dbReference type="EMBL" id="MEG3185106.1"/>
    </source>
</evidence>
<evidence type="ECO:0000256" key="9">
    <source>
        <dbReference type="ARBA" id="ARBA00023139"/>
    </source>
</evidence>
<comment type="function">
    <text evidence="13">Plays a critical role in the incorporation of lipoproteins in the outer membrane after they are released by the LolA protein.</text>
</comment>
<evidence type="ECO:0000256" key="7">
    <source>
        <dbReference type="ARBA" id="ARBA00022927"/>
    </source>
</evidence>
<evidence type="ECO:0000256" key="5">
    <source>
        <dbReference type="ARBA" id="ARBA00022448"/>
    </source>
</evidence>
<dbReference type="HAMAP" id="MF_00233">
    <property type="entry name" value="LolB"/>
    <property type="match status" value="1"/>
</dbReference>
<proteinExistence type="inferred from homology"/>
<gene>
    <name evidence="13 15" type="primary">lolB</name>
    <name evidence="15" type="ORF">SNE34_13940</name>
</gene>
<feature type="signal peptide" evidence="14">
    <location>
        <begin position="1"/>
        <end position="29"/>
    </location>
</feature>
<evidence type="ECO:0000256" key="1">
    <source>
        <dbReference type="ARBA" id="ARBA00004459"/>
    </source>
</evidence>
<dbReference type="Pfam" id="PF03550">
    <property type="entry name" value="LolB"/>
    <property type="match status" value="1"/>
</dbReference>
<dbReference type="RefSeq" id="WP_332618222.1">
    <property type="nucleotide sequence ID" value="NZ_JAXGFP010000008.1"/>
</dbReference>
<evidence type="ECO:0000256" key="6">
    <source>
        <dbReference type="ARBA" id="ARBA00022729"/>
    </source>
</evidence>
<evidence type="ECO:0000256" key="10">
    <source>
        <dbReference type="ARBA" id="ARBA00023186"/>
    </source>
</evidence>
<comment type="caution">
    <text evidence="15">The sequence shown here is derived from an EMBL/GenBank/DDBJ whole genome shotgun (WGS) entry which is preliminary data.</text>
</comment>
<evidence type="ECO:0000256" key="2">
    <source>
        <dbReference type="ARBA" id="ARBA00009696"/>
    </source>
</evidence>
<keyword evidence="6 14" id="KW-0732">Signal</keyword>
<evidence type="ECO:0000256" key="12">
    <source>
        <dbReference type="ARBA" id="ARBA00023288"/>
    </source>
</evidence>
<evidence type="ECO:0000256" key="14">
    <source>
        <dbReference type="SAM" id="SignalP"/>
    </source>
</evidence>
<dbReference type="NCBIfam" id="TIGR00548">
    <property type="entry name" value="lolB"/>
    <property type="match status" value="1"/>
</dbReference>
<evidence type="ECO:0000256" key="4">
    <source>
        <dbReference type="ARBA" id="ARBA00016202"/>
    </source>
</evidence>
<sequence>MTLTPILDRFSPRTVAILAVALLLAACTAAPVRPDLDPAQVAAAEAAQVQREAALRTQQDWSLSGRIAVSNSGKGGSGRIDWAQDGPNYRVSLSAPVTRQGWRLSGDADHALLEGLEGGPRRGDDARQLLLRATGWDIPVTALSEWVRGARAPALGPARITYGANGLPWSIEQGGWLIEYQWPEIDPAAPAPPLQLPSRLDASRGEATVKLLVDEWGGA</sequence>
<keyword evidence="7 13" id="KW-0653">Protein transport</keyword>
<keyword evidence="11 13" id="KW-0998">Cell outer membrane</keyword>
<comment type="similarity">
    <text evidence="2 13">Belongs to the LolB family.</text>
</comment>
<dbReference type="EMBL" id="JAXGFP010000008">
    <property type="protein sequence ID" value="MEG3185106.1"/>
    <property type="molecule type" value="Genomic_DNA"/>
</dbReference>
<protein>
    <recommendedName>
        <fullName evidence="4 13">Outer-membrane lipoprotein LolB</fullName>
    </recommendedName>
</protein>
<dbReference type="Gene3D" id="2.50.20.10">
    <property type="entry name" value="Lipoprotein localisation LolA/LolB/LppX"/>
    <property type="match status" value="1"/>
</dbReference>
<accession>A0ABU7Z1Q1</accession>
<dbReference type="SUPFAM" id="SSF89392">
    <property type="entry name" value="Prokaryotic lipoproteins and lipoprotein localization factors"/>
    <property type="match status" value="1"/>
</dbReference>
<feature type="chain" id="PRO_5047063376" description="Outer-membrane lipoprotein LolB" evidence="14">
    <location>
        <begin position="30"/>
        <end position="219"/>
    </location>
</feature>
<dbReference type="CDD" id="cd16326">
    <property type="entry name" value="LolB"/>
    <property type="match status" value="1"/>
</dbReference>
<name>A0ABU7Z1Q1_9GAMM</name>
<keyword evidence="8 13" id="KW-0472">Membrane</keyword>
<evidence type="ECO:0000256" key="8">
    <source>
        <dbReference type="ARBA" id="ARBA00023136"/>
    </source>
</evidence>
<keyword evidence="12 15" id="KW-0449">Lipoprotein</keyword>